<dbReference type="PROSITE" id="PS51885">
    <property type="entry name" value="NEPRILYSIN"/>
    <property type="match status" value="1"/>
</dbReference>
<feature type="domain" description="Peptidase M13 C-terminal" evidence="8">
    <location>
        <begin position="477"/>
        <end position="667"/>
    </location>
</feature>
<evidence type="ECO:0000256" key="4">
    <source>
        <dbReference type="ARBA" id="ARBA00022723"/>
    </source>
</evidence>
<keyword evidence="3" id="KW-0645">Protease</keyword>
<dbReference type="Pfam" id="PF05649">
    <property type="entry name" value="Peptidase_M13_N"/>
    <property type="match status" value="1"/>
</dbReference>
<dbReference type="InterPro" id="IPR024079">
    <property type="entry name" value="MetalloPept_cat_dom_sf"/>
</dbReference>
<keyword evidence="11" id="KW-1185">Reference proteome</keyword>
<dbReference type="PRINTS" id="PR00786">
    <property type="entry name" value="NEPRILYSIN"/>
</dbReference>
<dbReference type="GO" id="GO:0016485">
    <property type="term" value="P:protein processing"/>
    <property type="evidence" value="ECO:0007669"/>
    <property type="project" value="TreeGrafter"/>
</dbReference>
<gene>
    <name evidence="10" type="ORF">FYJ58_08520</name>
</gene>
<name>A0A6L5Y0G9_9FIRM</name>
<protein>
    <submittedName>
        <fullName evidence="10">M13 family metallopeptidase</fullName>
    </submittedName>
</protein>
<sequence>MRGEVAVICSQIIAFSLLFTSCEGIAKEKKEVYANKEGQVRLQDDYYDYINGSLIQKKQIPADETGWNYFNEVSNQAEKQLNDELKHIVTHRDEYEKNSSEYKIASIYLTAKDMERRDLVGFGDLKPYINRLLCSKNISEYLKAMAVIQKDLGKGSLFALEAQADLKNSNQYALYIGEPNLMIGKEGFTRDYFEDRREAYKNYITEILKTLGEKKENVVKISEKIYELQEQLAKEALDAEESGNPSVIYNPLTKEELKNIFTNIDILGYLTDSGLDNYQNYIAVNPAVLKTVNQYLKEGNLSLLKKYSAFILVSNYSGYLTKEIQDDNQNFVQILNGTKEKPSEEKTWSRITQELVPMEFGKIYVEKNFSAKDKKKIEKMIDKILMAYQKKIEGLDWMSADTKTEAKKKLDCMTVKVGYPDLWSEELKQVSVKAPEEEGVFINNVLNIQKTAAKRQQEKMNKPVDKSEWGMSPQTVNAYYNPSANEIVFPAAILQEPFYNRAKSEAVNLGGIGMVIAHEITHAFDNNGAKYDEKGNLHNWWTQEDYKNFEKLNEKVIEYYNQYEIIDGYKVNGKLTLGENIADLGAMSCVSDIVGNNKTKLRKLYTQYAKIWACKYNKEEQLSRMNSDPHSPGKVRVNAVLSSMDKFYRAYSIKKGDRMYVAPKDRVNVYE</sequence>
<reference evidence="10 11" key="1">
    <citation type="submission" date="2019-08" db="EMBL/GenBank/DDBJ databases">
        <title>In-depth cultivation of the pig gut microbiome towards novel bacterial diversity and tailored functional studies.</title>
        <authorList>
            <person name="Wylensek D."/>
            <person name="Hitch T.C.A."/>
            <person name="Clavel T."/>
        </authorList>
    </citation>
    <scope>NUCLEOTIDE SEQUENCE [LARGE SCALE GENOMIC DNA]</scope>
    <source>
        <strain evidence="10 11">WCA-693-APC-MOT-I</strain>
    </source>
</reference>
<evidence type="ECO:0000256" key="5">
    <source>
        <dbReference type="ARBA" id="ARBA00022801"/>
    </source>
</evidence>
<keyword evidence="7" id="KW-0482">Metalloprotease</keyword>
<evidence type="ECO:0000256" key="2">
    <source>
        <dbReference type="ARBA" id="ARBA00007357"/>
    </source>
</evidence>
<evidence type="ECO:0000256" key="7">
    <source>
        <dbReference type="ARBA" id="ARBA00023049"/>
    </source>
</evidence>
<evidence type="ECO:0000313" key="11">
    <source>
        <dbReference type="Proteomes" id="UP000482209"/>
    </source>
</evidence>
<dbReference type="Gene3D" id="3.40.390.10">
    <property type="entry name" value="Collagenase (Catalytic Domain)"/>
    <property type="match status" value="1"/>
</dbReference>
<keyword evidence="4" id="KW-0479">Metal-binding</keyword>
<comment type="cofactor">
    <cofactor evidence="1">
        <name>Zn(2+)</name>
        <dbReference type="ChEBI" id="CHEBI:29105"/>
    </cofactor>
</comment>
<evidence type="ECO:0000256" key="1">
    <source>
        <dbReference type="ARBA" id="ARBA00001947"/>
    </source>
</evidence>
<dbReference type="InterPro" id="IPR008753">
    <property type="entry name" value="Peptidase_M13_N"/>
</dbReference>
<evidence type="ECO:0000313" key="10">
    <source>
        <dbReference type="EMBL" id="MSS63918.1"/>
    </source>
</evidence>
<feature type="domain" description="Peptidase M13 N-terminal" evidence="9">
    <location>
        <begin position="43"/>
        <end position="420"/>
    </location>
</feature>
<proteinExistence type="inferred from homology"/>
<organism evidence="10 11">
    <name type="scientific">Velocimicrobium porci</name>
    <dbReference type="NCBI Taxonomy" id="2606634"/>
    <lineage>
        <taxon>Bacteria</taxon>
        <taxon>Bacillati</taxon>
        <taxon>Bacillota</taxon>
        <taxon>Clostridia</taxon>
        <taxon>Lachnospirales</taxon>
        <taxon>Lachnospiraceae</taxon>
        <taxon>Velocimicrobium</taxon>
    </lineage>
</organism>
<dbReference type="AlphaFoldDB" id="A0A6L5Y0G9"/>
<dbReference type="GO" id="GO:0046872">
    <property type="term" value="F:metal ion binding"/>
    <property type="evidence" value="ECO:0007669"/>
    <property type="project" value="UniProtKB-KW"/>
</dbReference>
<dbReference type="EMBL" id="VUMT01000011">
    <property type="protein sequence ID" value="MSS63918.1"/>
    <property type="molecule type" value="Genomic_DNA"/>
</dbReference>
<keyword evidence="5" id="KW-0378">Hydrolase</keyword>
<evidence type="ECO:0000259" key="9">
    <source>
        <dbReference type="Pfam" id="PF05649"/>
    </source>
</evidence>
<dbReference type="PROSITE" id="PS51257">
    <property type="entry name" value="PROKAR_LIPOPROTEIN"/>
    <property type="match status" value="1"/>
</dbReference>
<dbReference type="CDD" id="cd08662">
    <property type="entry name" value="M13"/>
    <property type="match status" value="1"/>
</dbReference>
<comment type="caution">
    <text evidence="10">The sequence shown here is derived from an EMBL/GenBank/DDBJ whole genome shotgun (WGS) entry which is preliminary data.</text>
</comment>
<comment type="similarity">
    <text evidence="2">Belongs to the peptidase M13 family.</text>
</comment>
<dbReference type="Gene3D" id="1.10.1380.10">
    <property type="entry name" value="Neutral endopeptidase , domain2"/>
    <property type="match status" value="1"/>
</dbReference>
<dbReference type="GO" id="GO:0004222">
    <property type="term" value="F:metalloendopeptidase activity"/>
    <property type="evidence" value="ECO:0007669"/>
    <property type="project" value="InterPro"/>
</dbReference>
<keyword evidence="6" id="KW-0862">Zinc</keyword>
<dbReference type="InterPro" id="IPR018497">
    <property type="entry name" value="Peptidase_M13_C"/>
</dbReference>
<dbReference type="GO" id="GO:0005886">
    <property type="term" value="C:plasma membrane"/>
    <property type="evidence" value="ECO:0007669"/>
    <property type="project" value="TreeGrafter"/>
</dbReference>
<accession>A0A6L5Y0G9</accession>
<dbReference type="SUPFAM" id="SSF55486">
    <property type="entry name" value="Metalloproteases ('zincins'), catalytic domain"/>
    <property type="match status" value="1"/>
</dbReference>
<evidence type="ECO:0000256" key="3">
    <source>
        <dbReference type="ARBA" id="ARBA00022670"/>
    </source>
</evidence>
<dbReference type="RefSeq" id="WP_154519324.1">
    <property type="nucleotide sequence ID" value="NZ_VUMT01000011.1"/>
</dbReference>
<dbReference type="PANTHER" id="PTHR11733:SF167">
    <property type="entry name" value="FI17812P1-RELATED"/>
    <property type="match status" value="1"/>
</dbReference>
<dbReference type="InterPro" id="IPR000718">
    <property type="entry name" value="Peptidase_M13"/>
</dbReference>
<evidence type="ECO:0000256" key="6">
    <source>
        <dbReference type="ARBA" id="ARBA00022833"/>
    </source>
</evidence>
<dbReference type="PANTHER" id="PTHR11733">
    <property type="entry name" value="ZINC METALLOPROTEASE FAMILY M13 NEPRILYSIN-RELATED"/>
    <property type="match status" value="1"/>
</dbReference>
<dbReference type="Pfam" id="PF01431">
    <property type="entry name" value="Peptidase_M13"/>
    <property type="match status" value="1"/>
</dbReference>
<dbReference type="Proteomes" id="UP000482209">
    <property type="component" value="Unassembled WGS sequence"/>
</dbReference>
<evidence type="ECO:0000259" key="8">
    <source>
        <dbReference type="Pfam" id="PF01431"/>
    </source>
</evidence>
<dbReference type="InterPro" id="IPR042089">
    <property type="entry name" value="Peptidase_M13_dom_2"/>
</dbReference>